<dbReference type="NCBIfam" id="TIGR00531">
    <property type="entry name" value="BCCP"/>
    <property type="match status" value="1"/>
</dbReference>
<dbReference type="Proteomes" id="UP001196408">
    <property type="component" value="Unassembled WGS sequence"/>
</dbReference>
<dbReference type="FunFam" id="2.40.50.100:FF:000003">
    <property type="entry name" value="Acetyl-CoA carboxylase biotin carboxyl carrier protein"/>
    <property type="match status" value="1"/>
</dbReference>
<dbReference type="Proteomes" id="UP001197492">
    <property type="component" value="Unassembled WGS sequence"/>
</dbReference>
<keyword evidence="5 8" id="KW-0443">Lipid metabolism</keyword>
<dbReference type="CDD" id="cd06850">
    <property type="entry name" value="biotinyl_domain"/>
    <property type="match status" value="1"/>
</dbReference>
<keyword evidence="4 8" id="KW-0276">Fatty acid metabolism</keyword>
<dbReference type="InterPro" id="IPR000089">
    <property type="entry name" value="Biotin_lipoyl"/>
</dbReference>
<keyword evidence="7 8" id="KW-0092">Biotin</keyword>
<evidence type="ECO:0000313" key="11">
    <source>
        <dbReference type="EMBL" id="MBV3391938.1"/>
    </source>
</evidence>
<dbReference type="PANTHER" id="PTHR45266:SF3">
    <property type="entry name" value="OXALOACETATE DECARBOXYLASE ALPHA CHAIN"/>
    <property type="match status" value="1"/>
</dbReference>
<evidence type="ECO:0000256" key="3">
    <source>
        <dbReference type="ARBA" id="ARBA00022516"/>
    </source>
</evidence>
<dbReference type="PROSITE" id="PS50968">
    <property type="entry name" value="BIOTINYL_LIPOYL"/>
    <property type="match status" value="1"/>
</dbReference>
<dbReference type="PANTHER" id="PTHR45266">
    <property type="entry name" value="OXALOACETATE DECARBOXYLASE ALPHA CHAIN"/>
    <property type="match status" value="1"/>
</dbReference>
<accession>A0AAW4MYE4</accession>
<evidence type="ECO:0000256" key="8">
    <source>
        <dbReference type="RuleBase" id="RU364072"/>
    </source>
</evidence>
<dbReference type="GO" id="GO:0003989">
    <property type="term" value="F:acetyl-CoA carboxylase activity"/>
    <property type="evidence" value="ECO:0007669"/>
    <property type="project" value="InterPro"/>
</dbReference>
<sequence length="142" mass="15700">MDLVRELMEAFEQADIDKMKIEMEGVKLELEKSQQVQVTAPVTVSSESAPVVVQELKEEKPVISGTEVKAPLVGVYYSSPSPDDQPFVKEGSKVTKGQTLCIIEAMKVMNEIKAPVDGTVRSLLVKDEDLVSFDQTLMIIEE</sequence>
<protein>
    <recommendedName>
        <fullName evidence="2 8">Biotin carboxyl carrier protein of acetyl-CoA carboxylase</fullName>
    </recommendedName>
</protein>
<dbReference type="PROSITE" id="PS00188">
    <property type="entry name" value="BIOTIN"/>
    <property type="match status" value="1"/>
</dbReference>
<dbReference type="SUPFAM" id="SSF51230">
    <property type="entry name" value="Single hybrid motif"/>
    <property type="match status" value="1"/>
</dbReference>
<dbReference type="InterPro" id="IPR050709">
    <property type="entry name" value="Biotin_Carboxyl_Carrier/Decarb"/>
</dbReference>
<dbReference type="AlphaFoldDB" id="A0AAW4MYE4"/>
<evidence type="ECO:0000313" key="10">
    <source>
        <dbReference type="EMBL" id="MBV3381913.1"/>
    </source>
</evidence>
<evidence type="ECO:0000256" key="5">
    <source>
        <dbReference type="ARBA" id="ARBA00023098"/>
    </source>
</evidence>
<evidence type="ECO:0000256" key="6">
    <source>
        <dbReference type="ARBA" id="ARBA00023160"/>
    </source>
</evidence>
<keyword evidence="3 8" id="KW-0444">Lipid biosynthesis</keyword>
<dbReference type="PRINTS" id="PR01071">
    <property type="entry name" value="ACOABIOTINCC"/>
</dbReference>
<feature type="domain" description="Lipoyl-binding" evidence="9">
    <location>
        <begin position="65"/>
        <end position="141"/>
    </location>
</feature>
<dbReference type="GO" id="GO:0009317">
    <property type="term" value="C:acetyl-CoA carboxylase complex"/>
    <property type="evidence" value="ECO:0007669"/>
    <property type="project" value="InterPro"/>
</dbReference>
<dbReference type="InterPro" id="IPR001249">
    <property type="entry name" value="AcCoA_biotinCC"/>
</dbReference>
<dbReference type="RefSeq" id="WP_022424944.1">
    <property type="nucleotide sequence ID" value="NZ_JAHOEB010000005.1"/>
</dbReference>
<dbReference type="InterPro" id="IPR011053">
    <property type="entry name" value="Single_hybrid_motif"/>
</dbReference>
<comment type="function">
    <text evidence="8">This protein is a component of the acetyl coenzyme A carboxylase complex; first, biotin carboxylase catalyzes the carboxylation of the carrier protein and then the transcarboxylase transfers the carboxyl group to form malonyl-CoA.</text>
</comment>
<keyword evidence="6 8" id="KW-0275">Fatty acid biosynthesis</keyword>
<name>A0AAW4MYE4_9FIRM</name>
<reference evidence="10 13" key="1">
    <citation type="submission" date="2021-06" db="EMBL/GenBank/DDBJ databases">
        <title>Collection of gut derived symbiotic bacterial strains cultured from healthy donors.</title>
        <authorList>
            <person name="Lin H."/>
            <person name="Littmann E."/>
            <person name="Pamer E.G."/>
        </authorList>
    </citation>
    <scope>NUCLEOTIDE SEQUENCE</scope>
    <source>
        <strain evidence="11 13">MSK.21.70</strain>
        <strain evidence="10">MSK.21.82</strain>
    </source>
</reference>
<evidence type="ECO:0000256" key="4">
    <source>
        <dbReference type="ARBA" id="ARBA00022832"/>
    </source>
</evidence>
<dbReference type="Gene3D" id="2.40.50.100">
    <property type="match status" value="1"/>
</dbReference>
<comment type="pathway">
    <text evidence="1 8">Lipid metabolism; fatty acid biosynthesis.</text>
</comment>
<evidence type="ECO:0000259" key="9">
    <source>
        <dbReference type="PROSITE" id="PS50968"/>
    </source>
</evidence>
<evidence type="ECO:0000256" key="2">
    <source>
        <dbReference type="ARBA" id="ARBA00017562"/>
    </source>
</evidence>
<gene>
    <name evidence="10" type="primary">accB</name>
    <name evidence="10" type="ORF">KSV97_01470</name>
    <name evidence="11" type="ORF">KSW06_01485</name>
</gene>
<dbReference type="InterPro" id="IPR001882">
    <property type="entry name" value="Biotin_BS"/>
</dbReference>
<dbReference type="GO" id="GO:0006633">
    <property type="term" value="P:fatty acid biosynthetic process"/>
    <property type="evidence" value="ECO:0007669"/>
    <property type="project" value="UniProtKB-KW"/>
</dbReference>
<dbReference type="EMBL" id="JAHOEL010000005">
    <property type="protein sequence ID" value="MBV3391938.1"/>
    <property type="molecule type" value="Genomic_DNA"/>
</dbReference>
<dbReference type="EMBL" id="JAHOEF010000005">
    <property type="protein sequence ID" value="MBV3381913.1"/>
    <property type="molecule type" value="Genomic_DNA"/>
</dbReference>
<comment type="caution">
    <text evidence="10">The sequence shown here is derived from an EMBL/GenBank/DDBJ whole genome shotgun (WGS) entry which is preliminary data.</text>
</comment>
<evidence type="ECO:0000313" key="12">
    <source>
        <dbReference type="Proteomes" id="UP001196408"/>
    </source>
</evidence>
<dbReference type="Pfam" id="PF00364">
    <property type="entry name" value="Biotin_lipoyl"/>
    <property type="match status" value="1"/>
</dbReference>
<keyword evidence="13" id="KW-1185">Reference proteome</keyword>
<evidence type="ECO:0000256" key="1">
    <source>
        <dbReference type="ARBA" id="ARBA00005194"/>
    </source>
</evidence>
<organism evidence="10 12">
    <name type="scientific">Catenibacterium mitsuokai</name>
    <dbReference type="NCBI Taxonomy" id="100886"/>
    <lineage>
        <taxon>Bacteria</taxon>
        <taxon>Bacillati</taxon>
        <taxon>Bacillota</taxon>
        <taxon>Erysipelotrichia</taxon>
        <taxon>Erysipelotrichales</taxon>
        <taxon>Coprobacillaceae</taxon>
        <taxon>Catenibacterium</taxon>
    </lineage>
</organism>
<proteinExistence type="predicted"/>
<evidence type="ECO:0000256" key="7">
    <source>
        <dbReference type="ARBA" id="ARBA00023267"/>
    </source>
</evidence>
<keyword evidence="10" id="KW-0436">Ligase</keyword>
<evidence type="ECO:0000313" key="13">
    <source>
        <dbReference type="Proteomes" id="UP001197492"/>
    </source>
</evidence>